<comment type="similarity">
    <text evidence="1">Belongs to the glycosyl hydrolase 20 family.</text>
</comment>
<evidence type="ECO:0000256" key="1">
    <source>
        <dbReference type="ARBA" id="ARBA00006285"/>
    </source>
</evidence>
<dbReference type="AlphaFoldDB" id="A8MA13"/>
<dbReference type="Gene3D" id="3.20.20.80">
    <property type="entry name" value="Glycosidases"/>
    <property type="match status" value="1"/>
</dbReference>
<dbReference type="KEGG" id="cma:Cmaq_1661"/>
<dbReference type="HOGENOM" id="CLU_495781_0_0_2"/>
<evidence type="ECO:0000313" key="4">
    <source>
        <dbReference type="EMBL" id="ABW02484.1"/>
    </source>
</evidence>
<dbReference type="InterPro" id="IPR025705">
    <property type="entry name" value="Beta_hexosaminidase_sua/sub"/>
</dbReference>
<accession>A8MA13</accession>
<evidence type="ECO:0000256" key="2">
    <source>
        <dbReference type="ARBA" id="ARBA00022801"/>
    </source>
</evidence>
<evidence type="ECO:0000259" key="3">
    <source>
        <dbReference type="Pfam" id="PF00728"/>
    </source>
</evidence>
<name>A8MA13_CALMQ</name>
<dbReference type="InterPro" id="IPR038901">
    <property type="entry name" value="HEXDC-like"/>
</dbReference>
<organism evidence="4 5">
    <name type="scientific">Caldivirga maquilingensis (strain ATCC 700844 / DSM 13496 / JCM 10307 / IC-167)</name>
    <dbReference type="NCBI Taxonomy" id="397948"/>
    <lineage>
        <taxon>Archaea</taxon>
        <taxon>Thermoproteota</taxon>
        <taxon>Thermoprotei</taxon>
        <taxon>Thermoproteales</taxon>
        <taxon>Thermoproteaceae</taxon>
        <taxon>Caldivirga</taxon>
    </lineage>
</organism>
<sequence length="556" mass="64054">MPVTMGADEEILIVPQPKQLQFNGEWFRFDGFSNLPDNIASDFNIPKGSWVIKLSEEEGDHCSINVNDGLIDARGNRYICYATIIQLTMQRRGFIPSVEVYEEFSFKIRGFHLDIARGGVPNVETFKSIIRWLFLLKYNYFFIYLEDLYPWRSYPDIGTLRGRLSEEEWSTIVNYGESYGIEVVPSLELLGHMENILSLPKYSRFKELWWVPRDGTLDASSEDARAFALRLLQDVLETSKSRLIHVGGDETWSLGRGRSLDKVGFVFKGPELYLMHYRAILNMVKKYGKVPVVWGDMLTGIYLPSEERSIWESVINDKLWDEVIIANWNYEPLSVEDFRNMIDKVGHYSNQLACPGLSNWNRFYPDFERALTNVKNFLTAAKERGLSGFLITAWGDDGEECLFTYLTPLILASMEIAEGMGDWEAKWIRLSGEDEGVLKARKLFGKGIVSYNIKNVIYLDRLSTMSNEAKEMIKDEWSKILDEISDVKLPESLELIRSMMELGLRVIKGEAKADDYWSIIDAYAKLWLSERKPEGLSNVLSRFGKSMLILKYNLRG</sequence>
<dbReference type="InterPro" id="IPR015883">
    <property type="entry name" value="Glyco_hydro_20_cat"/>
</dbReference>
<keyword evidence="5" id="KW-1185">Reference proteome</keyword>
<protein>
    <submittedName>
        <fullName evidence="4">Glycoside hydrolase family 20</fullName>
    </submittedName>
</protein>
<proteinExistence type="inferred from homology"/>
<evidence type="ECO:0000313" key="5">
    <source>
        <dbReference type="Proteomes" id="UP000001137"/>
    </source>
</evidence>
<dbReference type="Pfam" id="PF00728">
    <property type="entry name" value="Glyco_hydro_20"/>
    <property type="match status" value="1"/>
</dbReference>
<dbReference type="GO" id="GO:0005975">
    <property type="term" value="P:carbohydrate metabolic process"/>
    <property type="evidence" value="ECO:0007669"/>
    <property type="project" value="InterPro"/>
</dbReference>
<dbReference type="EMBL" id="CP000852">
    <property type="protein sequence ID" value="ABW02484.1"/>
    <property type="molecule type" value="Genomic_DNA"/>
</dbReference>
<dbReference type="GO" id="GO:0004563">
    <property type="term" value="F:beta-N-acetylhexosaminidase activity"/>
    <property type="evidence" value="ECO:0007669"/>
    <property type="project" value="InterPro"/>
</dbReference>
<gene>
    <name evidence="4" type="ordered locus">Cmaq_1661</name>
</gene>
<dbReference type="PANTHER" id="PTHR21040:SF8">
    <property type="entry name" value="BCDNA.GH04120"/>
    <property type="match status" value="1"/>
</dbReference>
<dbReference type="CDD" id="cd06565">
    <property type="entry name" value="GH20_GcnA-like"/>
    <property type="match status" value="1"/>
</dbReference>
<dbReference type="SUPFAM" id="SSF51445">
    <property type="entry name" value="(Trans)glycosidases"/>
    <property type="match status" value="1"/>
</dbReference>
<feature type="domain" description="Glycoside hydrolase family 20 catalytic" evidence="3">
    <location>
        <begin position="106"/>
        <end position="311"/>
    </location>
</feature>
<dbReference type="Proteomes" id="UP000001137">
    <property type="component" value="Chromosome"/>
</dbReference>
<dbReference type="PANTHER" id="PTHR21040">
    <property type="entry name" value="BCDNA.GH04120"/>
    <property type="match status" value="1"/>
</dbReference>
<dbReference type="eggNOG" id="arCOG07452">
    <property type="taxonomic scope" value="Archaea"/>
</dbReference>
<dbReference type="PRINTS" id="PR00738">
    <property type="entry name" value="GLHYDRLASE20"/>
</dbReference>
<dbReference type="CAZy" id="GH20">
    <property type="family name" value="Glycoside Hydrolase Family 20"/>
</dbReference>
<dbReference type="InterPro" id="IPR017853">
    <property type="entry name" value="GH"/>
</dbReference>
<reference evidence="4 5" key="1">
    <citation type="submission" date="2007-10" db="EMBL/GenBank/DDBJ databases">
        <title>Complete sequence of Caldivirga maquilingensis IC-167.</title>
        <authorList>
            <consortium name="US DOE Joint Genome Institute"/>
            <person name="Copeland A."/>
            <person name="Lucas S."/>
            <person name="Lapidus A."/>
            <person name="Barry K."/>
            <person name="Glavina del Rio T."/>
            <person name="Dalin E."/>
            <person name="Tice H."/>
            <person name="Pitluck S."/>
            <person name="Saunders E."/>
            <person name="Brettin T."/>
            <person name="Bruce D."/>
            <person name="Detter J.C."/>
            <person name="Han C."/>
            <person name="Schmutz J."/>
            <person name="Larimer F."/>
            <person name="Land M."/>
            <person name="Hauser L."/>
            <person name="Kyrpides N."/>
            <person name="Ivanova N."/>
            <person name="Biddle J.F."/>
            <person name="Zhang Z."/>
            <person name="Fitz-Gibbon S.T."/>
            <person name="Lowe T.M."/>
            <person name="Saltikov C."/>
            <person name="House C.H."/>
            <person name="Richardson P."/>
        </authorList>
    </citation>
    <scope>NUCLEOTIDE SEQUENCE [LARGE SCALE GENOMIC DNA]</scope>
    <source>
        <strain evidence="5">ATCC 700844 / DSM 13496 / JCM 10307 / IC-167</strain>
    </source>
</reference>
<keyword evidence="2 4" id="KW-0378">Hydrolase</keyword>
<dbReference type="STRING" id="397948.Cmaq_1661"/>